<dbReference type="RefSeq" id="XP_023935645.2">
    <property type="nucleotide sequence ID" value="XM_024079877.2"/>
</dbReference>
<accession>A0A6J1MJM4</accession>
<protein>
    <submittedName>
        <fullName evidence="2">Uncharacterized protein LOC112044134</fullName>
    </submittedName>
</protein>
<sequence>MDENVSVASPAPSIIVGSELHSQIIEEGPRICPLCSSEVKLFFIHLNEKLLMCENTECDFPFGYEELQFVKVKEGEEMSDCVSVRSSKQLSPTNSIISTTCLSDIERLNREAEDSQSESKMENLQTKIKKKSYKKVQSSRDNEKQIKKNLQDLKGLSVELNSMTTTRNLIKNEKWIKNLMHLQDQSGCKLLQPEELKNYTTSKPEELKHELKIDIAPGSSGCVPSIKIEIAKGQCPSQSHAGT</sequence>
<dbReference type="GeneID" id="112044134"/>
<dbReference type="Proteomes" id="UP001652582">
    <property type="component" value="Chromosome 13"/>
</dbReference>
<organism evidence="1 2">
    <name type="scientific">Bicyclus anynana</name>
    <name type="common">Squinting bush brown butterfly</name>
    <dbReference type="NCBI Taxonomy" id="110368"/>
    <lineage>
        <taxon>Eukaryota</taxon>
        <taxon>Metazoa</taxon>
        <taxon>Ecdysozoa</taxon>
        <taxon>Arthropoda</taxon>
        <taxon>Hexapoda</taxon>
        <taxon>Insecta</taxon>
        <taxon>Pterygota</taxon>
        <taxon>Neoptera</taxon>
        <taxon>Endopterygota</taxon>
        <taxon>Lepidoptera</taxon>
        <taxon>Glossata</taxon>
        <taxon>Ditrysia</taxon>
        <taxon>Papilionoidea</taxon>
        <taxon>Nymphalidae</taxon>
        <taxon>Satyrinae</taxon>
        <taxon>Satyrini</taxon>
        <taxon>Mycalesina</taxon>
        <taxon>Bicyclus</taxon>
    </lineage>
</organism>
<reference evidence="2" key="1">
    <citation type="submission" date="2025-08" db="UniProtKB">
        <authorList>
            <consortium name="RefSeq"/>
        </authorList>
    </citation>
    <scope>IDENTIFICATION</scope>
</reference>
<proteinExistence type="predicted"/>
<dbReference type="KEGG" id="bany:112044134"/>
<dbReference type="AlphaFoldDB" id="A0A6J1MJM4"/>
<evidence type="ECO:0000313" key="1">
    <source>
        <dbReference type="Proteomes" id="UP001652582"/>
    </source>
</evidence>
<dbReference type="OrthoDB" id="7444416at2759"/>
<keyword evidence="1" id="KW-1185">Reference proteome</keyword>
<gene>
    <name evidence="2" type="primary">LOC112044134</name>
</gene>
<evidence type="ECO:0000313" key="2">
    <source>
        <dbReference type="RefSeq" id="XP_023935645.2"/>
    </source>
</evidence>
<name>A0A6J1MJM4_BICAN</name>